<name>A0ABN6MP57_9BACT</name>
<dbReference type="Proteomes" id="UP001162891">
    <property type="component" value="Chromosome"/>
</dbReference>
<proteinExistence type="predicted"/>
<dbReference type="EMBL" id="AP025591">
    <property type="protein sequence ID" value="BDG02817.1"/>
    <property type="molecule type" value="Genomic_DNA"/>
</dbReference>
<evidence type="ECO:0000256" key="1">
    <source>
        <dbReference type="SAM" id="Coils"/>
    </source>
</evidence>
<feature type="region of interest" description="Disordered" evidence="2">
    <location>
        <begin position="124"/>
        <end position="156"/>
    </location>
</feature>
<gene>
    <name evidence="4" type="ORF">AMOR_18130</name>
</gene>
<dbReference type="InterPro" id="IPR027417">
    <property type="entry name" value="P-loop_NTPase"/>
</dbReference>
<accession>A0ABN6MP57</accession>
<dbReference type="InterPro" id="IPR045063">
    <property type="entry name" value="Dynamin_N"/>
</dbReference>
<reference evidence="5" key="1">
    <citation type="journal article" date="2022" name="Int. J. Syst. Evol. Microbiol.">
        <title>Anaeromyxobacter oryzae sp. nov., Anaeromyxobacter diazotrophicus sp. nov. and Anaeromyxobacter paludicola sp. nov., isolated from paddy soils.</title>
        <authorList>
            <person name="Itoh H."/>
            <person name="Xu Z."/>
            <person name="Mise K."/>
            <person name="Masuda Y."/>
            <person name="Ushijima N."/>
            <person name="Hayakawa C."/>
            <person name="Shiratori Y."/>
            <person name="Senoo K."/>
        </authorList>
    </citation>
    <scope>NUCLEOTIDE SEQUENCE [LARGE SCALE GENOMIC DNA]</scope>
    <source>
        <strain evidence="5">Red232</strain>
    </source>
</reference>
<organism evidence="4 5">
    <name type="scientific">Anaeromyxobacter oryzae</name>
    <dbReference type="NCBI Taxonomy" id="2918170"/>
    <lineage>
        <taxon>Bacteria</taxon>
        <taxon>Pseudomonadati</taxon>
        <taxon>Myxococcota</taxon>
        <taxon>Myxococcia</taxon>
        <taxon>Myxococcales</taxon>
        <taxon>Cystobacterineae</taxon>
        <taxon>Anaeromyxobacteraceae</taxon>
        <taxon>Anaeromyxobacter</taxon>
    </lineage>
</organism>
<evidence type="ECO:0000313" key="4">
    <source>
        <dbReference type="EMBL" id="BDG02817.1"/>
    </source>
</evidence>
<keyword evidence="1" id="KW-0175">Coiled coil</keyword>
<protein>
    <recommendedName>
        <fullName evidence="3">Dynamin N-terminal domain-containing protein</fullName>
    </recommendedName>
</protein>
<feature type="domain" description="Dynamin N-terminal" evidence="3">
    <location>
        <begin position="50"/>
        <end position="315"/>
    </location>
</feature>
<feature type="coiled-coil region" evidence="1">
    <location>
        <begin position="787"/>
        <end position="814"/>
    </location>
</feature>
<sequence>MPDATEAHLIAVYRDKIRSFLETNGQDLTAGDQAVAVLESALGQRSRLSVGFVGESQVGKSSLINALLGRSALPAGGVGPLTASATRVRFATDPTLSVRYHAKKQLQQLAFAIETHLLRRGKSYSEKTAPPDDVQPDAVPPDPAEITGDDQGATEARAEATRKMSYMLSQAKRLLADSAAGAPESRDLTDELALEGLRAVLGFKLRCDASQLERYQPRIAQLKAKLGTEEVLRQSALGTPKAFDRELRLRAAGWLSPLVAAFDVGLDSELLRELDLVDLPGIGVVGDPAALEAQRFVTQDGGSLVLVMRNAGMTEELARLLERTGAIRRYLFGGRDGRAPIYVLIAVTHLDDVAREQYSAAVEEAGDDEPPSPDEIFGKRASEMAAKVREQIAIALSSSPSLNDLPADQRNRREAVVKQLCNEMIVECVAAPDFAALTYRSAVAVPGFLRTAEATGIPAFRRHLERLAAEVAATRTAAVTLAHTALRRLVDDHLAAVEQLYAEGGGQAQAAWDSFRADLEKSLHQLRPQMAAFQGEALAMLRGEVPRRIELLCANAEKVALTRLSRLRGYGKTLHYQSLNAALLRSGVWERKGIDYPDSLTSALVDTIATDWEPQIVEALRATLRDVANRSLVLVEKLCDEARKYDSKIVSDAQIDAQKRLLVQQSQTAVAWTRERLEELREAVQKQLYDTVLRPIDRACKEAVEKEANRHAGAKDRILEAFQEGGAKAVAKGAEKAKELLTERYKVLLAELNRGFLKEHHDPVQAAFEALTSETLARARRSDAQKRKRVLDGVADARNLLAELENEVEGRRHS</sequence>
<evidence type="ECO:0000256" key="2">
    <source>
        <dbReference type="SAM" id="MobiDB-lite"/>
    </source>
</evidence>
<dbReference type="Gene3D" id="3.40.50.300">
    <property type="entry name" value="P-loop containing nucleotide triphosphate hydrolases"/>
    <property type="match status" value="1"/>
</dbReference>
<dbReference type="PANTHER" id="PTHR36681:SF3">
    <property type="entry name" value="NUCLEAR GTPASE, GERMINAL CENTER-ASSOCIATED, TANDEM DUPLICATE 3"/>
    <property type="match status" value="1"/>
</dbReference>
<evidence type="ECO:0000313" key="5">
    <source>
        <dbReference type="Proteomes" id="UP001162891"/>
    </source>
</evidence>
<evidence type="ECO:0000259" key="3">
    <source>
        <dbReference type="Pfam" id="PF00350"/>
    </source>
</evidence>
<dbReference type="PANTHER" id="PTHR36681">
    <property type="entry name" value="NUCLEAR GTPASE, GERMINAL CENTER-ASSOCIATED, TANDEM DUPLICATE 3"/>
    <property type="match status" value="1"/>
</dbReference>
<dbReference type="Pfam" id="PF00350">
    <property type="entry name" value="Dynamin_N"/>
    <property type="match status" value="1"/>
</dbReference>
<keyword evidence="5" id="KW-1185">Reference proteome</keyword>
<dbReference type="SUPFAM" id="SSF52540">
    <property type="entry name" value="P-loop containing nucleoside triphosphate hydrolases"/>
    <property type="match status" value="1"/>
</dbReference>
<dbReference type="RefSeq" id="WP_248360504.1">
    <property type="nucleotide sequence ID" value="NZ_AP025591.1"/>
</dbReference>